<organism evidence="2 3">
    <name type="scientific">Rariglobus hedericola</name>
    <dbReference type="NCBI Taxonomy" id="2597822"/>
    <lineage>
        <taxon>Bacteria</taxon>
        <taxon>Pseudomonadati</taxon>
        <taxon>Verrucomicrobiota</taxon>
        <taxon>Opitutia</taxon>
        <taxon>Opitutales</taxon>
        <taxon>Opitutaceae</taxon>
        <taxon>Rariglobus</taxon>
    </lineage>
</organism>
<reference evidence="2 3" key="1">
    <citation type="submission" date="2019-07" db="EMBL/GenBank/DDBJ databases">
        <title>Description of 53C-WASEF.</title>
        <authorList>
            <person name="Pitt A."/>
            <person name="Hahn M.W."/>
        </authorList>
    </citation>
    <scope>NUCLEOTIDE SEQUENCE [LARGE SCALE GENOMIC DNA]</scope>
    <source>
        <strain evidence="2 3">53C-WASEF</strain>
    </source>
</reference>
<accession>A0A556QQQ6</accession>
<dbReference type="PANTHER" id="PTHR31793:SF37">
    <property type="entry name" value="ACYL-COA THIOESTER HYDROLASE YBGC"/>
    <property type="match status" value="1"/>
</dbReference>
<dbReference type="AlphaFoldDB" id="A0A556QQQ6"/>
<dbReference type="Pfam" id="PF13279">
    <property type="entry name" value="4HBT_2"/>
    <property type="match status" value="1"/>
</dbReference>
<dbReference type="Gene3D" id="3.10.129.10">
    <property type="entry name" value="Hotdog Thioesterase"/>
    <property type="match status" value="1"/>
</dbReference>
<sequence length="135" mass="14683">MPFAYSRTVHFPDTDAAGVVFFARYLSICHEAYEESLAAAGVPLGTFFADYGVVVPVAKSEATYLRPLVCGDKLRIDVTPVALSENSYAIDYVIWKTGAAEKRAAVVRTEHVCISSKTRERLPLPASVAVWVQAG</sequence>
<evidence type="ECO:0000313" key="3">
    <source>
        <dbReference type="Proteomes" id="UP000315648"/>
    </source>
</evidence>
<comment type="caution">
    <text evidence="2">The sequence shown here is derived from an EMBL/GenBank/DDBJ whole genome shotgun (WGS) entry which is preliminary data.</text>
</comment>
<evidence type="ECO:0000256" key="1">
    <source>
        <dbReference type="ARBA" id="ARBA00022801"/>
    </source>
</evidence>
<dbReference type="PANTHER" id="PTHR31793">
    <property type="entry name" value="4-HYDROXYBENZOYL-COA THIOESTERASE FAMILY MEMBER"/>
    <property type="match status" value="1"/>
</dbReference>
<dbReference type="RefSeq" id="WP_144229316.1">
    <property type="nucleotide sequence ID" value="NZ_CBCRVV010000005.1"/>
</dbReference>
<evidence type="ECO:0000313" key="2">
    <source>
        <dbReference type="EMBL" id="TSJ78974.1"/>
    </source>
</evidence>
<dbReference type="EMBL" id="VMBG01000001">
    <property type="protein sequence ID" value="TSJ78974.1"/>
    <property type="molecule type" value="Genomic_DNA"/>
</dbReference>
<gene>
    <name evidence="2" type="ORF">FPL22_06640</name>
</gene>
<dbReference type="Proteomes" id="UP000315648">
    <property type="component" value="Unassembled WGS sequence"/>
</dbReference>
<keyword evidence="3" id="KW-1185">Reference proteome</keyword>
<name>A0A556QQQ6_9BACT</name>
<protein>
    <submittedName>
        <fullName evidence="2">Acyl-CoA thioesterase</fullName>
    </submittedName>
</protein>
<dbReference type="CDD" id="cd00586">
    <property type="entry name" value="4HBT"/>
    <property type="match status" value="1"/>
</dbReference>
<dbReference type="GO" id="GO:0047617">
    <property type="term" value="F:fatty acyl-CoA hydrolase activity"/>
    <property type="evidence" value="ECO:0007669"/>
    <property type="project" value="TreeGrafter"/>
</dbReference>
<dbReference type="InterPro" id="IPR050563">
    <property type="entry name" value="4-hydroxybenzoyl-CoA_TE"/>
</dbReference>
<dbReference type="SUPFAM" id="SSF54637">
    <property type="entry name" value="Thioesterase/thiol ester dehydrase-isomerase"/>
    <property type="match status" value="1"/>
</dbReference>
<dbReference type="OrthoDB" id="9800856at2"/>
<keyword evidence="1" id="KW-0378">Hydrolase</keyword>
<dbReference type="InterPro" id="IPR029069">
    <property type="entry name" value="HotDog_dom_sf"/>
</dbReference>
<proteinExistence type="predicted"/>